<evidence type="ECO:0000313" key="1">
    <source>
        <dbReference type="EMBL" id="GAW09179.1"/>
    </source>
</evidence>
<reference evidence="1 2" key="2">
    <citation type="submission" date="2017-02" db="EMBL/GenBank/DDBJ databases">
        <title>A genome survey and senescence transcriptome analysis in Lentinula edodes.</title>
        <authorList>
            <person name="Sakamoto Y."/>
            <person name="Nakade K."/>
            <person name="Sato S."/>
            <person name="Yoshida Y."/>
            <person name="Miyazaki K."/>
            <person name="Natsume S."/>
            <person name="Konno N."/>
        </authorList>
    </citation>
    <scope>NUCLEOTIDE SEQUENCE [LARGE SCALE GENOMIC DNA]</scope>
    <source>
        <strain evidence="1 2">NBRC 111202</strain>
    </source>
</reference>
<gene>
    <name evidence="1" type="ORF">LENED_011312</name>
</gene>
<dbReference type="EMBL" id="BDGU01001041">
    <property type="protein sequence ID" value="GAW09179.1"/>
    <property type="molecule type" value="Genomic_DNA"/>
</dbReference>
<reference evidence="1 2" key="1">
    <citation type="submission" date="2016-08" db="EMBL/GenBank/DDBJ databases">
        <authorList>
            <consortium name="Lentinula edodes genome sequencing consortium"/>
            <person name="Sakamoto Y."/>
            <person name="Nakade K."/>
            <person name="Sato S."/>
            <person name="Yoshida Y."/>
            <person name="Miyazaki K."/>
            <person name="Natsume S."/>
            <person name="Konno N."/>
        </authorList>
    </citation>
    <scope>NUCLEOTIDE SEQUENCE [LARGE SCALE GENOMIC DNA]</scope>
    <source>
        <strain evidence="1 2">NBRC 111202</strain>
    </source>
</reference>
<proteinExistence type="predicted"/>
<comment type="caution">
    <text evidence="1">The sequence shown here is derived from an EMBL/GenBank/DDBJ whole genome shotgun (WGS) entry which is preliminary data.</text>
</comment>
<dbReference type="Proteomes" id="UP000188533">
    <property type="component" value="Unassembled WGS sequence"/>
</dbReference>
<name>A0A1Q3EPQ0_LENED</name>
<protein>
    <submittedName>
        <fullName evidence="1">Uncharacterized protein</fullName>
    </submittedName>
</protein>
<sequence>MYTLSAEPSTFVIHNFICSFAETNTPYITGHWLCYVDFHKCLHHFLSVHTDHASRWGCISFYYGFLPGD</sequence>
<evidence type="ECO:0000313" key="2">
    <source>
        <dbReference type="Proteomes" id="UP000188533"/>
    </source>
</evidence>
<dbReference type="AlphaFoldDB" id="A0A1Q3EPQ0"/>
<accession>A0A1Q3EPQ0</accession>
<organism evidence="1 2">
    <name type="scientific">Lentinula edodes</name>
    <name type="common">Shiitake mushroom</name>
    <name type="synonym">Lentinus edodes</name>
    <dbReference type="NCBI Taxonomy" id="5353"/>
    <lineage>
        <taxon>Eukaryota</taxon>
        <taxon>Fungi</taxon>
        <taxon>Dikarya</taxon>
        <taxon>Basidiomycota</taxon>
        <taxon>Agaricomycotina</taxon>
        <taxon>Agaricomycetes</taxon>
        <taxon>Agaricomycetidae</taxon>
        <taxon>Agaricales</taxon>
        <taxon>Marasmiineae</taxon>
        <taxon>Omphalotaceae</taxon>
        <taxon>Lentinula</taxon>
    </lineage>
</organism>
<keyword evidence="2" id="KW-1185">Reference proteome</keyword>